<keyword evidence="3" id="KW-1185">Reference proteome</keyword>
<dbReference type="AlphaFoldDB" id="A0ABD3EU74"/>
<comment type="caution">
    <text evidence="2">The sequence shown here is derived from an EMBL/GenBank/DDBJ whole genome shotgun (WGS) entry which is preliminary data.</text>
</comment>
<dbReference type="Proteomes" id="UP001632037">
    <property type="component" value="Unassembled WGS sequence"/>
</dbReference>
<keyword evidence="1" id="KW-0472">Membrane</keyword>
<keyword evidence="1" id="KW-1133">Transmembrane helix</keyword>
<evidence type="ECO:0000256" key="1">
    <source>
        <dbReference type="SAM" id="Phobius"/>
    </source>
</evidence>
<keyword evidence="1" id="KW-0812">Transmembrane</keyword>
<evidence type="ECO:0000313" key="2">
    <source>
        <dbReference type="EMBL" id="KAL3656569.1"/>
    </source>
</evidence>
<reference evidence="2 3" key="1">
    <citation type="submission" date="2024-09" db="EMBL/GenBank/DDBJ databases">
        <title>Genome sequencing and assembly of Phytophthora oleae, isolate VK10A, causative agent of rot of olive drupes.</title>
        <authorList>
            <person name="Conti Taguali S."/>
            <person name="Riolo M."/>
            <person name="La Spada F."/>
            <person name="Cacciola S.O."/>
            <person name="Dionisio G."/>
        </authorList>
    </citation>
    <scope>NUCLEOTIDE SEQUENCE [LARGE SCALE GENOMIC DNA]</scope>
    <source>
        <strain evidence="2 3">VK10A</strain>
    </source>
</reference>
<organism evidence="2 3">
    <name type="scientific">Phytophthora oleae</name>
    <dbReference type="NCBI Taxonomy" id="2107226"/>
    <lineage>
        <taxon>Eukaryota</taxon>
        <taxon>Sar</taxon>
        <taxon>Stramenopiles</taxon>
        <taxon>Oomycota</taxon>
        <taxon>Peronosporomycetes</taxon>
        <taxon>Peronosporales</taxon>
        <taxon>Peronosporaceae</taxon>
        <taxon>Phytophthora</taxon>
    </lineage>
</organism>
<gene>
    <name evidence="2" type="ORF">V7S43_018568</name>
</gene>
<protein>
    <submittedName>
        <fullName evidence="2">Uncharacterized protein</fullName>
    </submittedName>
</protein>
<accession>A0ABD3EU74</accession>
<sequence length="199" mass="20445">MTTTPGLRKLSTFADEEEKTSCSVISVKGDATYCIEGPVCGKANGSKPAQGPCPSEGDAAIGHCVQTSRSFATGCVAPVDAQCVISALGHWECVFPDNNNDSTTSKVLDEPIPTPTPVATQVATLSGGKMALSTATEDSHTDSGLETLEKAPNAALNVIVGAACCVLAFVGLVLAKKRRKAKQTSGSMLSHSNSSIMTL</sequence>
<feature type="transmembrane region" description="Helical" evidence="1">
    <location>
        <begin position="154"/>
        <end position="175"/>
    </location>
</feature>
<proteinExistence type="predicted"/>
<name>A0ABD3EU74_9STRA</name>
<dbReference type="EMBL" id="JBIMZQ010000078">
    <property type="protein sequence ID" value="KAL3656569.1"/>
    <property type="molecule type" value="Genomic_DNA"/>
</dbReference>
<evidence type="ECO:0000313" key="3">
    <source>
        <dbReference type="Proteomes" id="UP001632037"/>
    </source>
</evidence>